<feature type="non-terminal residue" evidence="12">
    <location>
        <position position="1"/>
    </location>
</feature>
<feature type="region of interest" description="Disordered" evidence="10">
    <location>
        <begin position="96"/>
        <end position="133"/>
    </location>
</feature>
<feature type="compositionally biased region" description="Polar residues" evidence="10">
    <location>
        <begin position="277"/>
        <end position="294"/>
    </location>
</feature>
<keyword evidence="8" id="KW-0131">Cell cycle</keyword>
<dbReference type="Gene3D" id="3.30.40.140">
    <property type="match status" value="1"/>
</dbReference>
<dbReference type="PANTHER" id="PTHR16079">
    <property type="entry name" value="UBIQUITIN LIGASE PROTEIN CHFR"/>
    <property type="match status" value="1"/>
</dbReference>
<feature type="region of interest" description="Disordered" evidence="10">
    <location>
        <begin position="277"/>
        <end position="315"/>
    </location>
</feature>
<dbReference type="GO" id="GO:0005634">
    <property type="term" value="C:nucleus"/>
    <property type="evidence" value="ECO:0007669"/>
    <property type="project" value="TreeGrafter"/>
</dbReference>
<evidence type="ECO:0000256" key="4">
    <source>
        <dbReference type="ARBA" id="ARBA00022771"/>
    </source>
</evidence>
<dbReference type="Proteomes" id="UP000324800">
    <property type="component" value="Unassembled WGS sequence"/>
</dbReference>
<dbReference type="GO" id="GO:0004842">
    <property type="term" value="F:ubiquitin-protein transferase activity"/>
    <property type="evidence" value="ECO:0007669"/>
    <property type="project" value="TreeGrafter"/>
</dbReference>
<evidence type="ECO:0000256" key="6">
    <source>
        <dbReference type="ARBA" id="ARBA00022833"/>
    </source>
</evidence>
<dbReference type="SUPFAM" id="SSF57850">
    <property type="entry name" value="RING/U-box"/>
    <property type="match status" value="1"/>
</dbReference>
<evidence type="ECO:0000313" key="12">
    <source>
        <dbReference type="EMBL" id="KAA6355937.1"/>
    </source>
</evidence>
<evidence type="ECO:0000256" key="2">
    <source>
        <dbReference type="ARBA" id="ARBA00022679"/>
    </source>
</evidence>
<evidence type="ECO:0000256" key="7">
    <source>
        <dbReference type="ARBA" id="ARBA00023242"/>
    </source>
</evidence>
<dbReference type="PROSITE" id="PS00518">
    <property type="entry name" value="ZF_RING_1"/>
    <property type="match status" value="1"/>
</dbReference>
<keyword evidence="7" id="KW-0539">Nucleus</keyword>
<keyword evidence="2" id="KW-0808">Transferase</keyword>
<dbReference type="Gene3D" id="3.30.40.10">
    <property type="entry name" value="Zinc/RING finger domain, C3HC4 (zinc finger)"/>
    <property type="match status" value="1"/>
</dbReference>
<dbReference type="OrthoDB" id="1305878at2759"/>
<keyword evidence="3" id="KW-0479">Metal-binding</keyword>
<dbReference type="InterPro" id="IPR052256">
    <property type="entry name" value="E3_ubiquitin-ligase_CHFR"/>
</dbReference>
<evidence type="ECO:0000256" key="1">
    <source>
        <dbReference type="ARBA" id="ARBA00004322"/>
    </source>
</evidence>
<keyword evidence="5" id="KW-0833">Ubl conjugation pathway</keyword>
<dbReference type="GO" id="GO:0008270">
    <property type="term" value="F:zinc ion binding"/>
    <property type="evidence" value="ECO:0007669"/>
    <property type="project" value="UniProtKB-KW"/>
</dbReference>
<dbReference type="InterPro" id="IPR001841">
    <property type="entry name" value="Znf_RING"/>
</dbReference>
<evidence type="ECO:0000313" key="13">
    <source>
        <dbReference type="Proteomes" id="UP000324800"/>
    </source>
</evidence>
<evidence type="ECO:0000256" key="8">
    <source>
        <dbReference type="ARBA" id="ARBA00023306"/>
    </source>
</evidence>
<name>A0A5J4TCE5_9EUKA</name>
<accession>A0A5J4TCE5</accession>
<dbReference type="EMBL" id="SNRW01033793">
    <property type="protein sequence ID" value="KAA6355937.1"/>
    <property type="molecule type" value="Genomic_DNA"/>
</dbReference>
<dbReference type="PROSITE" id="PS50089">
    <property type="entry name" value="ZF_RING_2"/>
    <property type="match status" value="1"/>
</dbReference>
<dbReference type="Pfam" id="PF00097">
    <property type="entry name" value="zf-C3HC4"/>
    <property type="match status" value="1"/>
</dbReference>
<dbReference type="GO" id="GO:0006511">
    <property type="term" value="P:ubiquitin-dependent protein catabolic process"/>
    <property type="evidence" value="ECO:0007669"/>
    <property type="project" value="TreeGrafter"/>
</dbReference>
<dbReference type="AlphaFoldDB" id="A0A5J4TCE5"/>
<keyword evidence="6" id="KW-0862">Zinc</keyword>
<proteinExistence type="predicted"/>
<evidence type="ECO:0000256" key="10">
    <source>
        <dbReference type="SAM" id="MobiDB-lite"/>
    </source>
</evidence>
<dbReference type="InterPro" id="IPR018957">
    <property type="entry name" value="Znf_C3HC4_RING-type"/>
</dbReference>
<dbReference type="GO" id="GO:0016567">
    <property type="term" value="P:protein ubiquitination"/>
    <property type="evidence" value="ECO:0007669"/>
    <property type="project" value="TreeGrafter"/>
</dbReference>
<feature type="non-terminal residue" evidence="12">
    <location>
        <position position="315"/>
    </location>
</feature>
<dbReference type="Pfam" id="PF17979">
    <property type="entry name" value="zf-CRD"/>
    <property type="match status" value="1"/>
</dbReference>
<evidence type="ECO:0000256" key="5">
    <source>
        <dbReference type="ARBA" id="ARBA00022786"/>
    </source>
</evidence>
<evidence type="ECO:0000259" key="11">
    <source>
        <dbReference type="PROSITE" id="PS50089"/>
    </source>
</evidence>
<comment type="subcellular location">
    <subcellularLocation>
        <location evidence="1">Nucleus</location>
        <location evidence="1">PML body</location>
    </subcellularLocation>
</comment>
<keyword evidence="4 9" id="KW-0863">Zinc-finger</keyword>
<reference evidence="12 13" key="1">
    <citation type="submission" date="2019-03" db="EMBL/GenBank/DDBJ databases">
        <title>Single cell metagenomics reveals metabolic interactions within the superorganism composed of flagellate Streblomastix strix and complex community of Bacteroidetes bacteria on its surface.</title>
        <authorList>
            <person name="Treitli S.C."/>
            <person name="Kolisko M."/>
            <person name="Husnik F."/>
            <person name="Keeling P."/>
            <person name="Hampl V."/>
        </authorList>
    </citation>
    <scope>NUCLEOTIDE SEQUENCE [LARGE SCALE GENOMIC DNA]</scope>
    <source>
        <strain evidence="12">ST1C</strain>
    </source>
</reference>
<evidence type="ECO:0000256" key="3">
    <source>
        <dbReference type="ARBA" id="ARBA00022723"/>
    </source>
</evidence>
<comment type="caution">
    <text evidence="12">The sequence shown here is derived from an EMBL/GenBank/DDBJ whole genome shotgun (WGS) entry which is preliminary data.</text>
</comment>
<evidence type="ECO:0000256" key="9">
    <source>
        <dbReference type="PROSITE-ProRule" id="PRU00175"/>
    </source>
</evidence>
<organism evidence="12 13">
    <name type="scientific">Streblomastix strix</name>
    <dbReference type="NCBI Taxonomy" id="222440"/>
    <lineage>
        <taxon>Eukaryota</taxon>
        <taxon>Metamonada</taxon>
        <taxon>Preaxostyla</taxon>
        <taxon>Oxymonadida</taxon>
        <taxon>Streblomastigidae</taxon>
        <taxon>Streblomastix</taxon>
    </lineage>
</organism>
<sequence length="315" mass="35692">DDMENELQCGICSEIMHNCVSVISCLHTFCSFCLSMWLDQGSNTCPHCRNNIDYVVRNFKIRNVVDAYLTEHPDKKRDKETIEELEKNNQLTEDKLRKIEEKKRMKRKNDSDDEDNDSDENSSDSDDGGQHRQNRFGAQIFGVPMVQCRQCTTAGLDGFICGPNQSHKMCQCCIRYFPDRTLTPLQPGQQAPPPTQCLYCKSSFCNLYWGCTGPNGDTSFRLLKDMQLVAVPQNCILNNQTETDLFIKLLNTYIKLTPDQLWKKIINQLIDGSQAGQINRTNSTASSQQGSSDNENSDKDDDDDDQQQGAGVNNV</sequence>
<dbReference type="InterPro" id="IPR017907">
    <property type="entry name" value="Znf_RING_CS"/>
</dbReference>
<protein>
    <submittedName>
        <fullName evidence="12">Putative E3 ubiquitin-protein ligase CHFR</fullName>
    </submittedName>
</protein>
<dbReference type="PANTHER" id="PTHR16079:SF4">
    <property type="entry name" value="E3 UBIQUITIN-PROTEIN LIGASE CHFR"/>
    <property type="match status" value="1"/>
</dbReference>
<dbReference type="InterPro" id="IPR013083">
    <property type="entry name" value="Znf_RING/FYVE/PHD"/>
</dbReference>
<gene>
    <name evidence="12" type="ORF">EZS28_048536</name>
</gene>
<feature type="compositionally biased region" description="Acidic residues" evidence="10">
    <location>
        <begin position="111"/>
        <end position="127"/>
    </location>
</feature>
<feature type="domain" description="RING-type" evidence="11">
    <location>
        <begin position="9"/>
        <end position="49"/>
    </location>
</feature>
<dbReference type="InterPro" id="IPR040909">
    <property type="entry name" value="CHFR_Znf-CRD"/>
</dbReference>